<dbReference type="OrthoDB" id="1918650at2759"/>
<dbReference type="AlphaFoldDB" id="A0A2I0A9S5"/>
<dbReference type="PANTHER" id="PTHR36034">
    <property type="entry name" value="EXPRESSED PROTEIN"/>
    <property type="match status" value="1"/>
</dbReference>
<keyword evidence="3" id="KW-1185">Reference proteome</keyword>
<name>A0A2I0A9S5_9ASPA</name>
<gene>
    <name evidence="2" type="ORF">AXF42_Ash010177</name>
</gene>
<feature type="region of interest" description="Disordered" evidence="1">
    <location>
        <begin position="569"/>
        <end position="596"/>
    </location>
</feature>
<dbReference type="PANTHER" id="PTHR36034:SF2">
    <property type="entry name" value="EXPRESSED PROTEIN"/>
    <property type="match status" value="1"/>
</dbReference>
<protein>
    <submittedName>
        <fullName evidence="2">Uncharacterized protein</fullName>
    </submittedName>
</protein>
<feature type="compositionally biased region" description="Polar residues" evidence="1">
    <location>
        <begin position="583"/>
        <end position="592"/>
    </location>
</feature>
<dbReference type="Proteomes" id="UP000236161">
    <property type="component" value="Unassembled WGS sequence"/>
</dbReference>
<evidence type="ECO:0000313" key="2">
    <source>
        <dbReference type="EMBL" id="PKA52281.1"/>
    </source>
</evidence>
<dbReference type="STRING" id="1088818.A0A2I0A9S5"/>
<dbReference type="EMBL" id="KZ452008">
    <property type="protein sequence ID" value="PKA52281.1"/>
    <property type="molecule type" value="Genomic_DNA"/>
</dbReference>
<accession>A0A2I0A9S5</accession>
<sequence>MFLLRNNAVAPDPTTILEKELSKDAKAASTPATTLEFLIGEDPYLNEEFDKHSEVSGDSTTKFEVSNGNHLNVAEDEGWITIPKGKVPNNWFEASDILQLRLLDRSFVFPGEQLHILVCLSAAKQEEEILTPFEVAAIMSRSESSIQNGTHQNYVLGTQDEEDDGLNGQVFLTGEKIDPEQHLTATKSLLQKEGHKQQIKTLLERFMLSNFFARIAESDEPLWSKRFLVEPSSINSDIVEGKFHSNDETLRKECSSFFSAFIDQGSFVSSASGGVARDTAKCYSLSNGDIVVRLRVNVAVSNIKNPVLEVLQFEKYGAISSDSETHRDLHCSNNDDPCGELLNWLLPLDRALPPPRTLSPSLGQAPALATQRSTSSYASSQILSFGHFRSYSMSSLSQATMPPLATPYNPRTAFDLEEFDRFTPEKSKASDTANRELLSFRGVSLVPERFSVHCGLEGIHLPGRRWRRKLEVVQPLEIHCFSAACTSEDLLCVQIKNVSPAHLPDITIYVDAITIIYEEASKEGPPSCLPIASIETGNGHTLPNLPLRRGEEHSFILKLASKVTVNVKGHGSEHSKIRHNKAGASSATSTLEPSDMRKNTLSTDQYAVLVSCRCNCTESKLFFKQPTSWQPHVPRDLMISVVSEMSNHYEAQNPRAPQLPVQVLTLHASNLSSEDLTLTILAPLSSSSPSVVPLSSTPTTPTNTLGAFSEFFERATGDRTSTSMQRLSSMPNVIDSQRVNDASGKRCVSIAQRGSTATDFISSTDLGCTHLWLQSSVPLGCVPAHSSTTVKLELLPLTDGIIALDTLQVAVKEKGVIYVPELPLKIYATSSIASEII</sequence>
<proteinExistence type="predicted"/>
<reference evidence="2 3" key="1">
    <citation type="journal article" date="2017" name="Nature">
        <title>The Apostasia genome and the evolution of orchids.</title>
        <authorList>
            <person name="Zhang G.Q."/>
            <person name="Liu K.W."/>
            <person name="Li Z."/>
            <person name="Lohaus R."/>
            <person name="Hsiao Y.Y."/>
            <person name="Niu S.C."/>
            <person name="Wang J.Y."/>
            <person name="Lin Y.C."/>
            <person name="Xu Q."/>
            <person name="Chen L.J."/>
            <person name="Yoshida K."/>
            <person name="Fujiwara S."/>
            <person name="Wang Z.W."/>
            <person name="Zhang Y.Q."/>
            <person name="Mitsuda N."/>
            <person name="Wang M."/>
            <person name="Liu G.H."/>
            <person name="Pecoraro L."/>
            <person name="Huang H.X."/>
            <person name="Xiao X.J."/>
            <person name="Lin M."/>
            <person name="Wu X.Y."/>
            <person name="Wu W.L."/>
            <person name="Chen Y.Y."/>
            <person name="Chang S.B."/>
            <person name="Sakamoto S."/>
            <person name="Ohme-Takagi M."/>
            <person name="Yagi M."/>
            <person name="Zeng S.J."/>
            <person name="Shen C.Y."/>
            <person name="Yeh C.M."/>
            <person name="Luo Y.B."/>
            <person name="Tsai W.C."/>
            <person name="Van de Peer Y."/>
            <person name="Liu Z.J."/>
        </authorList>
    </citation>
    <scope>NUCLEOTIDE SEQUENCE [LARGE SCALE GENOMIC DNA]</scope>
    <source>
        <strain evidence="3">cv. Shenzhen</strain>
        <tissue evidence="2">Stem</tissue>
    </source>
</reference>
<organism evidence="2 3">
    <name type="scientific">Apostasia shenzhenica</name>
    <dbReference type="NCBI Taxonomy" id="1088818"/>
    <lineage>
        <taxon>Eukaryota</taxon>
        <taxon>Viridiplantae</taxon>
        <taxon>Streptophyta</taxon>
        <taxon>Embryophyta</taxon>
        <taxon>Tracheophyta</taxon>
        <taxon>Spermatophyta</taxon>
        <taxon>Magnoliopsida</taxon>
        <taxon>Liliopsida</taxon>
        <taxon>Asparagales</taxon>
        <taxon>Orchidaceae</taxon>
        <taxon>Apostasioideae</taxon>
        <taxon>Apostasia</taxon>
    </lineage>
</organism>
<evidence type="ECO:0000256" key="1">
    <source>
        <dbReference type="SAM" id="MobiDB-lite"/>
    </source>
</evidence>
<evidence type="ECO:0000313" key="3">
    <source>
        <dbReference type="Proteomes" id="UP000236161"/>
    </source>
</evidence>